<dbReference type="InterPro" id="IPR047801">
    <property type="entry name" value="Peptidase_C45"/>
</dbReference>
<feature type="domain" description="Peptidase C45 hydrolase" evidence="1">
    <location>
        <begin position="105"/>
        <end position="306"/>
    </location>
</feature>
<organism evidence="2 3">
    <name type="scientific">Thalassotalea psychrophila</name>
    <dbReference type="NCBI Taxonomy" id="3065647"/>
    <lineage>
        <taxon>Bacteria</taxon>
        <taxon>Pseudomonadati</taxon>
        <taxon>Pseudomonadota</taxon>
        <taxon>Gammaproteobacteria</taxon>
        <taxon>Alteromonadales</taxon>
        <taxon>Colwelliaceae</taxon>
        <taxon>Thalassotalea</taxon>
    </lineage>
</organism>
<name>A0ABY9TPQ3_9GAMM</name>
<evidence type="ECO:0000313" key="2">
    <source>
        <dbReference type="EMBL" id="WNC70539.1"/>
    </source>
</evidence>
<gene>
    <name evidence="2" type="ORF">RGQ13_10365</name>
</gene>
<dbReference type="SUPFAM" id="SSF56235">
    <property type="entry name" value="N-terminal nucleophile aminohydrolases (Ntn hydrolases)"/>
    <property type="match status" value="1"/>
</dbReference>
<reference evidence="3" key="1">
    <citation type="submission" date="2023-09" db="EMBL/GenBank/DDBJ databases">
        <authorList>
            <person name="Li S."/>
            <person name="Li X."/>
            <person name="Zhang C."/>
            <person name="Zhao Z."/>
        </authorList>
    </citation>
    <scope>NUCLEOTIDE SEQUENCE [LARGE SCALE GENOMIC DNA]</scope>
    <source>
        <strain evidence="3">SQ149</strain>
    </source>
</reference>
<dbReference type="Gene3D" id="3.60.60.10">
    <property type="entry name" value="Penicillin V Acylase, Chain A"/>
    <property type="match status" value="1"/>
</dbReference>
<dbReference type="InterPro" id="IPR029055">
    <property type="entry name" value="Ntn_hydrolases_N"/>
</dbReference>
<keyword evidence="3" id="KW-1185">Reference proteome</keyword>
<proteinExistence type="predicted"/>
<dbReference type="InterPro" id="IPR005079">
    <property type="entry name" value="Peptidase_C45_hydrolase"/>
</dbReference>
<dbReference type="Pfam" id="PF03417">
    <property type="entry name" value="AAT"/>
    <property type="match status" value="1"/>
</dbReference>
<protein>
    <submittedName>
        <fullName evidence="2">C45 family peptidase</fullName>
    </submittedName>
</protein>
<evidence type="ECO:0000259" key="1">
    <source>
        <dbReference type="Pfam" id="PF03417"/>
    </source>
</evidence>
<dbReference type="PANTHER" id="PTHR34180:SF1">
    <property type="entry name" value="BETA-ALANYL-DOPAMINE_CARCININE HYDROLASE"/>
    <property type="match status" value="1"/>
</dbReference>
<sequence length="330" mass="37100">MIEQIPLLGFSSQKEHFLGEKLALTYAQTWPAYHRWLSRAPERVSALEGREKILHFMPKLLATYDALCIAFGADEQTCAFLCLYKPPIFRSGCSQACKTSHGIELVRNYDFPSQLCDRLLLHTNWNGTRVIAMTDCLWGVIDGMNEHGLAVSLAYGGRQAHGDGFAITIVLRYILEFCRTTDEAVQVLKDVPIHMPYNVTVVDLQGNIKTVVICPGEKVQVNSLAFATNHQDGSAIENIDAIADSYTRAQFLSARIADPREAKSSLVNLFLQPPLLRKSSDWQGWGTLYTARYQPLLGVVEIHWPNGQILRQSFEHFIESDIRVNSPAYL</sequence>
<dbReference type="EMBL" id="CP134145">
    <property type="protein sequence ID" value="WNC70539.1"/>
    <property type="molecule type" value="Genomic_DNA"/>
</dbReference>
<evidence type="ECO:0000313" key="3">
    <source>
        <dbReference type="Proteomes" id="UP001258994"/>
    </source>
</evidence>
<accession>A0ABY9TPQ3</accession>
<dbReference type="InterPro" id="IPR047794">
    <property type="entry name" value="C45_proenzyme-like"/>
</dbReference>
<dbReference type="Proteomes" id="UP001258994">
    <property type="component" value="Chromosome"/>
</dbReference>
<dbReference type="PANTHER" id="PTHR34180">
    <property type="entry name" value="PEPTIDASE C45"/>
    <property type="match status" value="1"/>
</dbReference>
<dbReference type="RefSeq" id="WP_348389679.1">
    <property type="nucleotide sequence ID" value="NZ_CP134145.1"/>
</dbReference>
<dbReference type="NCBIfam" id="NF040521">
    <property type="entry name" value="C45_proenzyme"/>
    <property type="match status" value="1"/>
</dbReference>